<reference evidence="3" key="1">
    <citation type="submission" date="2016-11" db="EMBL/GenBank/DDBJ databases">
        <authorList>
            <person name="Varghese N."/>
            <person name="Submissions S."/>
        </authorList>
    </citation>
    <scope>NUCLEOTIDE SEQUENCE [LARGE SCALE GENOMIC DNA]</scope>
    <source>
        <strain evidence="3">DSM 100564</strain>
    </source>
</reference>
<dbReference type="GO" id="GO:0016747">
    <property type="term" value="F:acyltransferase activity, transferring groups other than amino-acyl groups"/>
    <property type="evidence" value="ECO:0007669"/>
    <property type="project" value="InterPro"/>
</dbReference>
<dbReference type="InterPro" id="IPR016181">
    <property type="entry name" value="Acyl_CoA_acyltransferase"/>
</dbReference>
<dbReference type="InterPro" id="IPR000182">
    <property type="entry name" value="GNAT_dom"/>
</dbReference>
<dbReference type="SUPFAM" id="SSF55729">
    <property type="entry name" value="Acyl-CoA N-acyltransferases (Nat)"/>
    <property type="match status" value="1"/>
</dbReference>
<protein>
    <submittedName>
        <fullName evidence="2">Acetyltransferase (GNAT) family protein</fullName>
    </submittedName>
</protein>
<evidence type="ECO:0000313" key="2">
    <source>
        <dbReference type="EMBL" id="SHJ40688.1"/>
    </source>
</evidence>
<organism evidence="2 3">
    <name type="scientific">Shimia gijangensis</name>
    <dbReference type="NCBI Taxonomy" id="1470563"/>
    <lineage>
        <taxon>Bacteria</taxon>
        <taxon>Pseudomonadati</taxon>
        <taxon>Pseudomonadota</taxon>
        <taxon>Alphaproteobacteria</taxon>
        <taxon>Rhodobacterales</taxon>
        <taxon>Roseobacteraceae</taxon>
    </lineage>
</organism>
<name>A0A1M6J1W4_9RHOB</name>
<dbReference type="STRING" id="1470563.SAMN05444000_10880"/>
<dbReference type="AlphaFoldDB" id="A0A1M6J1W4"/>
<dbReference type="EMBL" id="FQZQ01000008">
    <property type="protein sequence ID" value="SHJ40688.1"/>
    <property type="molecule type" value="Genomic_DNA"/>
</dbReference>
<evidence type="ECO:0000313" key="3">
    <source>
        <dbReference type="Proteomes" id="UP000183982"/>
    </source>
</evidence>
<evidence type="ECO:0000259" key="1">
    <source>
        <dbReference type="Pfam" id="PF00583"/>
    </source>
</evidence>
<sequence>MTDTGEYFGNADQIPLMHRGRNLWELMQDNPAYSFYGRMVSLCDPEDDAINKMLSLARLQGAASCQYYPIDQADGFCSELEALGMNAGRYEQCRGEKAAIESSRRILDEYQLPEDISVVVLDQSSSTKLVREVADVSLACGVMPVPGSVMRGTGRKGVCLAAVDDAGKVVATASSYLSNHPDGTRAKDAFWGMLATGEARRGERIGLILGAQSIVWMSENLGARSFNTGITADNASSMALCEKLGVIPSKWTFIACIDPEAMKNGSVTR</sequence>
<dbReference type="RefSeq" id="WP_073251717.1">
    <property type="nucleotide sequence ID" value="NZ_FQZQ01000008.1"/>
</dbReference>
<feature type="domain" description="N-acetyltransferase" evidence="1">
    <location>
        <begin position="158"/>
        <end position="245"/>
    </location>
</feature>
<gene>
    <name evidence="2" type="ORF">SAMN05444000_10880</name>
</gene>
<accession>A0A1M6J1W4</accession>
<keyword evidence="3" id="KW-1185">Reference proteome</keyword>
<proteinExistence type="predicted"/>
<dbReference type="OrthoDB" id="7836873at2"/>
<keyword evidence="2" id="KW-0808">Transferase</keyword>
<dbReference type="Proteomes" id="UP000183982">
    <property type="component" value="Unassembled WGS sequence"/>
</dbReference>
<dbReference type="Pfam" id="PF00583">
    <property type="entry name" value="Acetyltransf_1"/>
    <property type="match status" value="1"/>
</dbReference>
<dbReference type="Gene3D" id="3.40.630.30">
    <property type="match status" value="1"/>
</dbReference>